<feature type="non-terminal residue" evidence="2">
    <location>
        <position position="1"/>
    </location>
</feature>
<name>A0A1Y3BSR1_EURMA</name>
<protein>
    <submittedName>
        <fullName evidence="2">Uncharacterized protein</fullName>
    </submittedName>
</protein>
<keyword evidence="3" id="KW-1185">Reference proteome</keyword>
<organism evidence="2 3">
    <name type="scientific">Euroglyphus maynei</name>
    <name type="common">Mayne's house dust mite</name>
    <dbReference type="NCBI Taxonomy" id="6958"/>
    <lineage>
        <taxon>Eukaryota</taxon>
        <taxon>Metazoa</taxon>
        <taxon>Ecdysozoa</taxon>
        <taxon>Arthropoda</taxon>
        <taxon>Chelicerata</taxon>
        <taxon>Arachnida</taxon>
        <taxon>Acari</taxon>
        <taxon>Acariformes</taxon>
        <taxon>Sarcoptiformes</taxon>
        <taxon>Astigmata</taxon>
        <taxon>Psoroptidia</taxon>
        <taxon>Analgoidea</taxon>
        <taxon>Pyroglyphidae</taxon>
        <taxon>Pyroglyphinae</taxon>
        <taxon>Euroglyphus</taxon>
    </lineage>
</organism>
<dbReference type="OrthoDB" id="6778023at2759"/>
<reference evidence="2 3" key="1">
    <citation type="submission" date="2017-03" db="EMBL/GenBank/DDBJ databases">
        <title>Genome Survey of Euroglyphus maynei.</title>
        <authorList>
            <person name="Arlian L.G."/>
            <person name="Morgan M.S."/>
            <person name="Rider S.D."/>
        </authorList>
    </citation>
    <scope>NUCLEOTIDE SEQUENCE [LARGE SCALE GENOMIC DNA]</scope>
    <source>
        <strain evidence="2">Arlian Lab</strain>
        <tissue evidence="2">Whole body</tissue>
    </source>
</reference>
<dbReference type="AlphaFoldDB" id="A0A1Y3BSR1"/>
<feature type="non-terminal residue" evidence="2">
    <location>
        <position position="164"/>
    </location>
</feature>
<sequence length="164" mass="19038">RKAKAKNNQSNTIQHNNCSNPQRRDQRSRKRRRAQYDYELSQYYFYNRRKVVARKVLGKENSDVKCSIPINEVENHFKQVLETSNDRVLDFYPSRDIHDDIVISLEDVELAIKTTNLDSAPGPDKVLVRTVRDLKVARIIKQIVDISLATGTFPKILQVGRTIL</sequence>
<comment type="caution">
    <text evidence="2">The sequence shown here is derived from an EMBL/GenBank/DDBJ whole genome shotgun (WGS) entry which is preliminary data.</text>
</comment>
<accession>A0A1Y3BSR1</accession>
<feature type="region of interest" description="Disordered" evidence="1">
    <location>
        <begin position="1"/>
        <end position="33"/>
    </location>
</feature>
<feature type="compositionally biased region" description="Polar residues" evidence="1">
    <location>
        <begin position="1"/>
        <end position="21"/>
    </location>
</feature>
<evidence type="ECO:0000313" key="2">
    <source>
        <dbReference type="EMBL" id="OTF82616.1"/>
    </source>
</evidence>
<evidence type="ECO:0000313" key="3">
    <source>
        <dbReference type="Proteomes" id="UP000194236"/>
    </source>
</evidence>
<gene>
    <name evidence="2" type="ORF">BLA29_012967</name>
</gene>
<dbReference type="EMBL" id="MUJZ01007599">
    <property type="protein sequence ID" value="OTF82616.1"/>
    <property type="molecule type" value="Genomic_DNA"/>
</dbReference>
<dbReference type="Proteomes" id="UP000194236">
    <property type="component" value="Unassembled WGS sequence"/>
</dbReference>
<proteinExistence type="predicted"/>
<evidence type="ECO:0000256" key="1">
    <source>
        <dbReference type="SAM" id="MobiDB-lite"/>
    </source>
</evidence>